<proteinExistence type="predicted"/>
<evidence type="ECO:0000313" key="3">
    <source>
        <dbReference type="Proteomes" id="UP000204221"/>
    </source>
</evidence>
<accession>A0A221W3L6</accession>
<dbReference type="KEGG" id="ahg:AHOG_12940"/>
<evidence type="ECO:0000259" key="1">
    <source>
        <dbReference type="Pfam" id="PF03724"/>
    </source>
</evidence>
<feature type="domain" description="DUF306" evidence="1">
    <location>
        <begin position="38"/>
        <end position="133"/>
    </location>
</feature>
<dbReference type="Pfam" id="PF03724">
    <property type="entry name" value="META"/>
    <property type="match status" value="1"/>
</dbReference>
<gene>
    <name evidence="2" type="ORF">AHOG_12940</name>
</gene>
<name>A0A221W3L6_9PSEU</name>
<protein>
    <submittedName>
        <fullName evidence="2">META domain protein</fullName>
    </submittedName>
</protein>
<dbReference type="RefSeq" id="WP_169725851.1">
    <property type="nucleotide sequence ID" value="NZ_CP022521.1"/>
</dbReference>
<dbReference type="EMBL" id="CP022521">
    <property type="protein sequence ID" value="ASO20231.1"/>
    <property type="molecule type" value="Genomic_DNA"/>
</dbReference>
<reference evidence="2 3" key="1">
    <citation type="submission" date="2017-07" db="EMBL/GenBank/DDBJ databases">
        <title>Complete genome sequence of Actinoalloteichus hoggarensis DSM 45943, type strain of Actinoalloteichus hoggarensis.</title>
        <authorList>
            <person name="Ruckert C."/>
            <person name="Nouioui I."/>
            <person name="Willmese J."/>
            <person name="van Wezel G."/>
            <person name="Klenk H.-P."/>
            <person name="Kalinowski J."/>
            <person name="Zotchev S.B."/>
        </authorList>
    </citation>
    <scope>NUCLEOTIDE SEQUENCE [LARGE SCALE GENOMIC DNA]</scope>
    <source>
        <strain evidence="2 3">DSM 45943</strain>
    </source>
</reference>
<organism evidence="2 3">
    <name type="scientific">Actinoalloteichus hoggarensis</name>
    <dbReference type="NCBI Taxonomy" id="1470176"/>
    <lineage>
        <taxon>Bacteria</taxon>
        <taxon>Bacillati</taxon>
        <taxon>Actinomycetota</taxon>
        <taxon>Actinomycetes</taxon>
        <taxon>Pseudonocardiales</taxon>
        <taxon>Pseudonocardiaceae</taxon>
        <taxon>Actinoalloteichus</taxon>
    </lineage>
</organism>
<evidence type="ECO:0000313" key="2">
    <source>
        <dbReference type="EMBL" id="ASO20231.1"/>
    </source>
</evidence>
<dbReference type="AlphaFoldDB" id="A0A221W3L6"/>
<dbReference type="InterPro" id="IPR038670">
    <property type="entry name" value="HslJ-like_sf"/>
</dbReference>
<dbReference type="PROSITE" id="PS51257">
    <property type="entry name" value="PROKAR_LIPOPROTEIN"/>
    <property type="match status" value="1"/>
</dbReference>
<dbReference type="Gene3D" id="2.40.128.270">
    <property type="match status" value="1"/>
</dbReference>
<sequence length="265" mass="27735">MRDRGVVAAVCGALLVLGGCGHGEPTAAGVTSAEIDGWQLVGGETADGPLTPDERYPVTLDFEDGGIARGTAACDDYGMSVRWNGARVSFDHPSQTRTGCVDAGMTAIEGRFLAALAAVDEAVERSAETPVLSGRDVEPRFAAPPRVRVDQLVDRTWRPASPIDEHGTETAAVGDPLELRLDEQTLRADLGCRELDAAWLARTGAVVFTRSDTGGADLACDDVPTEQEQRVGAVVGDGCRAAVDDDRLNLTSTLGGERLSCRGAG</sequence>
<dbReference type="InterPro" id="IPR005184">
    <property type="entry name" value="DUF306_Meta_HslJ"/>
</dbReference>
<keyword evidence="3" id="KW-1185">Reference proteome</keyword>
<dbReference type="Proteomes" id="UP000204221">
    <property type="component" value="Chromosome"/>
</dbReference>